<name>A0A6N1V9J9_9HYPH</name>
<dbReference type="Pfam" id="PF04101">
    <property type="entry name" value="Glyco_tran_28_C"/>
    <property type="match status" value="1"/>
</dbReference>
<protein>
    <recommendedName>
        <fullName evidence="10">UDP-N-acetylglucosamine--N-acetylmuramyl-(pentapeptide) pyrophosphoryl-undecaprenol N-acetylglucosamine transferase</fullName>
        <ecNumber evidence="10">2.4.1.227</ecNumber>
    </recommendedName>
    <alternativeName>
        <fullName evidence="10">Undecaprenyl-PP-MurNAc-pentapeptide-UDPGlcNAc GlcNAc transferase</fullName>
    </alternativeName>
</protein>
<comment type="pathway">
    <text evidence="10">Cell wall biogenesis; peptidoglycan biosynthesis.</text>
</comment>
<comment type="caution">
    <text evidence="10">Lacks conserved residue(s) required for the propagation of feature annotation.</text>
</comment>
<dbReference type="GO" id="GO:0051301">
    <property type="term" value="P:cell division"/>
    <property type="evidence" value="ECO:0007669"/>
    <property type="project" value="UniProtKB-KW"/>
</dbReference>
<keyword evidence="5 10" id="KW-0133">Cell shape</keyword>
<dbReference type="PANTHER" id="PTHR21015">
    <property type="entry name" value="UDP-N-ACETYLGLUCOSAMINE--N-ACETYLMURAMYL-(PENTAPEPTIDE) PYROPHOSPHORYL-UNDECAPRENOL N-ACETYLGLUCOSAMINE TRANSFERASE 1"/>
    <property type="match status" value="1"/>
</dbReference>
<comment type="similarity">
    <text evidence="10">Belongs to the glycosyltransferase 28 family. MurG subfamily.</text>
</comment>
<evidence type="ECO:0000256" key="3">
    <source>
        <dbReference type="ARBA" id="ARBA00022676"/>
    </source>
</evidence>
<evidence type="ECO:0000256" key="4">
    <source>
        <dbReference type="ARBA" id="ARBA00022679"/>
    </source>
</evidence>
<dbReference type="Gene3D" id="3.40.50.2000">
    <property type="entry name" value="Glycogen Phosphorylase B"/>
    <property type="match status" value="2"/>
</dbReference>
<dbReference type="HAMAP" id="MF_00033">
    <property type="entry name" value="MurG"/>
    <property type="match status" value="1"/>
</dbReference>
<dbReference type="UniPathway" id="UPA00219"/>
<evidence type="ECO:0000313" key="13">
    <source>
        <dbReference type="EMBL" id="QKV17203.1"/>
    </source>
</evidence>
<dbReference type="GO" id="GO:0005886">
    <property type="term" value="C:plasma membrane"/>
    <property type="evidence" value="ECO:0007669"/>
    <property type="project" value="UniProtKB-SubCell"/>
</dbReference>
<feature type="binding site" evidence="10">
    <location>
        <begin position="15"/>
        <end position="17"/>
    </location>
    <ligand>
        <name>UDP-N-acetyl-alpha-D-glucosamine</name>
        <dbReference type="ChEBI" id="CHEBI:57705"/>
    </ligand>
</feature>
<dbReference type="Pfam" id="PF03033">
    <property type="entry name" value="Glyco_transf_28"/>
    <property type="match status" value="1"/>
</dbReference>
<keyword evidence="6 10" id="KW-0573">Peptidoglycan synthesis</keyword>
<dbReference type="PANTHER" id="PTHR21015:SF22">
    <property type="entry name" value="GLYCOSYLTRANSFERASE"/>
    <property type="match status" value="1"/>
</dbReference>
<evidence type="ECO:0000256" key="7">
    <source>
        <dbReference type="ARBA" id="ARBA00023136"/>
    </source>
</evidence>
<comment type="function">
    <text evidence="10">Cell wall formation. Catalyzes the transfer of a GlcNAc subunit on undecaprenyl-pyrophosphoryl-MurNAc-pentapeptide (lipid intermediate I) to form undecaprenyl-pyrophosphoryl-MurNAc-(pentapeptide)GlcNAc (lipid intermediate II).</text>
</comment>
<keyword evidence="1 10" id="KW-1003">Cell membrane</keyword>
<evidence type="ECO:0000259" key="11">
    <source>
        <dbReference type="Pfam" id="PF03033"/>
    </source>
</evidence>
<dbReference type="RefSeq" id="WP_175275099.1">
    <property type="nucleotide sequence ID" value="NZ_CP054836.1"/>
</dbReference>
<accession>A0A6N1V9J9</accession>
<dbReference type="SUPFAM" id="SSF53756">
    <property type="entry name" value="UDP-Glycosyltransferase/glycogen phosphorylase"/>
    <property type="match status" value="1"/>
</dbReference>
<comment type="subcellular location">
    <subcellularLocation>
        <location evidence="10">Cell membrane</location>
        <topology evidence="10">Peripheral membrane protein</topology>
        <orientation evidence="10">Cytoplasmic side</orientation>
    </subcellularLocation>
</comment>
<dbReference type="InterPro" id="IPR004276">
    <property type="entry name" value="GlycoTrans_28_N"/>
</dbReference>
<dbReference type="GO" id="GO:0008360">
    <property type="term" value="P:regulation of cell shape"/>
    <property type="evidence" value="ECO:0007669"/>
    <property type="project" value="UniProtKB-KW"/>
</dbReference>
<evidence type="ECO:0000256" key="1">
    <source>
        <dbReference type="ARBA" id="ARBA00022475"/>
    </source>
</evidence>
<keyword evidence="3 10" id="KW-0328">Glycosyltransferase</keyword>
<dbReference type="GO" id="GO:0071555">
    <property type="term" value="P:cell wall organization"/>
    <property type="evidence" value="ECO:0007669"/>
    <property type="project" value="UniProtKB-KW"/>
</dbReference>
<dbReference type="GO" id="GO:0050511">
    <property type="term" value="F:undecaprenyldiphospho-muramoylpentapeptide beta-N-acetylglucosaminyltransferase activity"/>
    <property type="evidence" value="ECO:0007669"/>
    <property type="project" value="UniProtKB-UniRule"/>
</dbReference>
<feature type="binding site" evidence="10">
    <location>
        <position position="165"/>
    </location>
    <ligand>
        <name>UDP-N-acetyl-alpha-D-glucosamine</name>
        <dbReference type="ChEBI" id="CHEBI:57705"/>
    </ligand>
</feature>
<evidence type="ECO:0000256" key="6">
    <source>
        <dbReference type="ARBA" id="ARBA00022984"/>
    </source>
</evidence>
<reference evidence="13 14" key="1">
    <citation type="submission" date="2020-06" db="EMBL/GenBank/DDBJ databases">
        <title>Oricola thermophila sp. nov. isolated from a tidal sediments.</title>
        <authorList>
            <person name="Kwon K.K."/>
            <person name="Yang S.-H."/>
            <person name="Park M.-J."/>
        </authorList>
    </citation>
    <scope>NUCLEOTIDE SEQUENCE [LARGE SCALE GENOMIC DNA]</scope>
    <source>
        <strain evidence="13 14">MEBiC13590</strain>
    </source>
</reference>
<feature type="binding site" evidence="10">
    <location>
        <position position="125"/>
    </location>
    <ligand>
        <name>UDP-N-acetyl-alpha-D-glucosamine</name>
        <dbReference type="ChEBI" id="CHEBI:57705"/>
    </ligand>
</feature>
<evidence type="ECO:0000256" key="9">
    <source>
        <dbReference type="ARBA" id="ARBA00023316"/>
    </source>
</evidence>
<gene>
    <name evidence="10 13" type="primary">murG</name>
    <name evidence="13" type="ORF">HTY61_01335</name>
</gene>
<dbReference type="InterPro" id="IPR007235">
    <property type="entry name" value="Glyco_trans_28_C"/>
</dbReference>
<evidence type="ECO:0000313" key="14">
    <source>
        <dbReference type="Proteomes" id="UP000509367"/>
    </source>
</evidence>
<dbReference type="InterPro" id="IPR006009">
    <property type="entry name" value="GlcNAc_MurG"/>
</dbReference>
<dbReference type="Proteomes" id="UP000509367">
    <property type="component" value="Chromosome"/>
</dbReference>
<dbReference type="GO" id="GO:0005975">
    <property type="term" value="P:carbohydrate metabolic process"/>
    <property type="evidence" value="ECO:0007669"/>
    <property type="project" value="InterPro"/>
</dbReference>
<proteinExistence type="inferred from homology"/>
<keyword evidence="14" id="KW-1185">Reference proteome</keyword>
<dbReference type="NCBIfam" id="TIGR01133">
    <property type="entry name" value="murG"/>
    <property type="match status" value="1"/>
</dbReference>
<evidence type="ECO:0000256" key="10">
    <source>
        <dbReference type="HAMAP-Rule" id="MF_00033"/>
    </source>
</evidence>
<evidence type="ECO:0000259" key="12">
    <source>
        <dbReference type="Pfam" id="PF04101"/>
    </source>
</evidence>
<sequence length="372" mass="39032">MGARRGTILIAAGGTGGHLFPAEALAHELKARGWSVPLATDARAARYADRFPEDKLHVIESATPSGKNPAKLVGAVWSLIKGWMQSKALLNLLRPKAVVGFGGYPTVPPLFAAAGRFPTLVHEQNAVMGRANRMLASRVTAIAGGFLAADGPFREKIVETGNPVRPAVIAVSHVPYVEPTKTGPVRLVVFGGSQGARFFSDMIPEAVALMPADLRERLEIVQQARPEDEARVKARYRELGVSAEVAAFFSDLPDRIAKAHLVMSRSGASTVSEIAAIGRPAVLVPYPHALDHDQAANAAALEAAGGALVQRQAALDPQAIATLLTELLSDPDRLGAMAAAARKAGKPEATALLADLVEAIATGQTPGAFKAR</sequence>
<keyword evidence="7 10" id="KW-0472">Membrane</keyword>
<dbReference type="EMBL" id="CP054836">
    <property type="protein sequence ID" value="QKV17203.1"/>
    <property type="molecule type" value="Genomic_DNA"/>
</dbReference>
<dbReference type="GO" id="GO:0009252">
    <property type="term" value="P:peptidoglycan biosynthetic process"/>
    <property type="evidence" value="ECO:0007669"/>
    <property type="project" value="UniProtKB-UniRule"/>
</dbReference>
<keyword evidence="9 10" id="KW-0961">Cell wall biogenesis/degradation</keyword>
<organism evidence="13 14">
    <name type="scientific">Oricola thermophila</name>
    <dbReference type="NCBI Taxonomy" id="2742145"/>
    <lineage>
        <taxon>Bacteria</taxon>
        <taxon>Pseudomonadati</taxon>
        <taxon>Pseudomonadota</taxon>
        <taxon>Alphaproteobacteria</taxon>
        <taxon>Hyphomicrobiales</taxon>
        <taxon>Ahrensiaceae</taxon>
        <taxon>Oricola</taxon>
    </lineage>
</organism>
<dbReference type="CDD" id="cd03785">
    <property type="entry name" value="GT28_MurG"/>
    <property type="match status" value="1"/>
</dbReference>
<evidence type="ECO:0000256" key="5">
    <source>
        <dbReference type="ARBA" id="ARBA00022960"/>
    </source>
</evidence>
<keyword evidence="8 10" id="KW-0131">Cell cycle</keyword>
<evidence type="ECO:0000256" key="8">
    <source>
        <dbReference type="ARBA" id="ARBA00023306"/>
    </source>
</evidence>
<dbReference type="AlphaFoldDB" id="A0A6N1V9J9"/>
<dbReference type="KEGG" id="orm:HTY61_01335"/>
<feature type="domain" description="Glycosyl transferase family 28 C-terminal" evidence="12">
    <location>
        <begin position="187"/>
        <end position="349"/>
    </location>
</feature>
<feature type="binding site" evidence="10">
    <location>
        <position position="193"/>
    </location>
    <ligand>
        <name>UDP-N-acetyl-alpha-D-glucosamine</name>
        <dbReference type="ChEBI" id="CHEBI:57705"/>
    </ligand>
</feature>
<dbReference type="EC" id="2.4.1.227" evidence="10"/>
<feature type="domain" description="Glycosyltransferase family 28 N-terminal" evidence="11">
    <location>
        <begin position="8"/>
        <end position="143"/>
    </location>
</feature>
<keyword evidence="4 10" id="KW-0808">Transferase</keyword>
<evidence type="ECO:0000256" key="2">
    <source>
        <dbReference type="ARBA" id="ARBA00022618"/>
    </source>
</evidence>
<keyword evidence="2 10" id="KW-0132">Cell division</keyword>
<comment type="catalytic activity">
    <reaction evidence="10">
        <text>di-trans,octa-cis-undecaprenyl diphospho-N-acetyl-alpha-D-muramoyl-L-alanyl-D-glutamyl-meso-2,6-diaminopimeloyl-D-alanyl-D-alanine + UDP-N-acetyl-alpha-D-glucosamine = di-trans,octa-cis-undecaprenyl diphospho-[N-acetyl-alpha-D-glucosaminyl-(1-&gt;4)]-N-acetyl-alpha-D-muramoyl-L-alanyl-D-glutamyl-meso-2,6-diaminopimeloyl-D-alanyl-D-alanine + UDP + H(+)</text>
        <dbReference type="Rhea" id="RHEA:31227"/>
        <dbReference type="ChEBI" id="CHEBI:15378"/>
        <dbReference type="ChEBI" id="CHEBI:57705"/>
        <dbReference type="ChEBI" id="CHEBI:58223"/>
        <dbReference type="ChEBI" id="CHEBI:61387"/>
        <dbReference type="ChEBI" id="CHEBI:61388"/>
        <dbReference type="EC" id="2.4.1.227"/>
    </reaction>
</comment>
<feature type="binding site" evidence="10">
    <location>
        <position position="294"/>
    </location>
    <ligand>
        <name>UDP-N-acetyl-alpha-D-glucosamine</name>
        <dbReference type="ChEBI" id="CHEBI:57705"/>
    </ligand>
</feature>